<dbReference type="InterPro" id="IPR018754">
    <property type="entry name" value="RovC-like_DNA-bd"/>
</dbReference>
<dbReference type="Proteomes" id="UP001215549">
    <property type="component" value="Plasmid p242883"/>
</dbReference>
<proteinExistence type="predicted"/>
<keyword evidence="2" id="KW-0614">Plasmid</keyword>
<keyword evidence="3" id="KW-1185">Reference proteome</keyword>
<feature type="domain" description="T6SS Transcription factor RovC-like DNA binding" evidence="1">
    <location>
        <begin position="70"/>
        <end position="173"/>
    </location>
</feature>
<sequence length="178" mass="19782">MPEEDTSVVVLTEAPAVLDGGRIADPIGSWHSPPPLDDDDTALFRYALGEGQYLQIVDCAIEDGTAVAAVIPLDLEGFDRLEAVHRLLSALHGRAIPPDTRLTRQQHARQRRMLRAFDGHRAGATQQEIAQAILKVGFLDRDEWQASSARHAIKALLRDARVMIAGGYRKLLRHRRRP</sequence>
<dbReference type="Pfam" id="PF10074">
    <property type="entry name" value="RovC_DNA-bd"/>
    <property type="match status" value="1"/>
</dbReference>
<dbReference type="EMBL" id="CP067141">
    <property type="protein sequence ID" value="WCR05673.1"/>
    <property type="molecule type" value="Genomic_DNA"/>
</dbReference>
<gene>
    <name evidence="2" type="ORF">JHX88_21990</name>
</gene>
<accession>A0ABY7SFF8</accession>
<name>A0ABY7SFF8_9RHOB</name>
<organism evidence="2 3">
    <name type="scientific">Paracoccus saliphilus</name>
    <dbReference type="NCBI Taxonomy" id="405559"/>
    <lineage>
        <taxon>Bacteria</taxon>
        <taxon>Pseudomonadati</taxon>
        <taxon>Pseudomonadota</taxon>
        <taxon>Alphaproteobacteria</taxon>
        <taxon>Rhodobacterales</taxon>
        <taxon>Paracoccaceae</taxon>
        <taxon>Paracoccus</taxon>
    </lineage>
</organism>
<reference evidence="2 3" key="1">
    <citation type="submission" date="2021-01" db="EMBL/GenBank/DDBJ databases">
        <title>Biogeographic distribution of Paracoccus.</title>
        <authorList>
            <person name="Hollensteiner J."/>
            <person name="Leineberger J."/>
            <person name="Brinkhoff T."/>
            <person name="Daniel R."/>
        </authorList>
    </citation>
    <scope>NUCLEOTIDE SEQUENCE [LARGE SCALE GENOMIC DNA]</scope>
    <source>
        <strain evidence="2 3">DSM 18447</strain>
        <plasmid evidence="2 3">p242883</plasmid>
    </source>
</reference>
<geneLocation type="plasmid" evidence="2 3">
    <name>p242883</name>
</geneLocation>
<protein>
    <submittedName>
        <fullName evidence="2">DUF2285 domain-containing protein</fullName>
    </submittedName>
</protein>
<evidence type="ECO:0000259" key="1">
    <source>
        <dbReference type="Pfam" id="PF10074"/>
    </source>
</evidence>
<evidence type="ECO:0000313" key="3">
    <source>
        <dbReference type="Proteomes" id="UP001215549"/>
    </source>
</evidence>
<evidence type="ECO:0000313" key="2">
    <source>
        <dbReference type="EMBL" id="WCR05673.1"/>
    </source>
</evidence>